<feature type="compositionally biased region" description="Gly residues" evidence="1">
    <location>
        <begin position="1"/>
        <end position="11"/>
    </location>
</feature>
<gene>
    <name evidence="2" type="ORF">E6C27_scaffold511G001310</name>
</gene>
<feature type="region of interest" description="Disordered" evidence="1">
    <location>
        <begin position="1"/>
        <end position="22"/>
    </location>
</feature>
<keyword evidence="2" id="KW-0808">Transferase</keyword>
<evidence type="ECO:0000256" key="1">
    <source>
        <dbReference type="SAM" id="MobiDB-lite"/>
    </source>
</evidence>
<proteinExistence type="predicted"/>
<comment type="caution">
    <text evidence="2">The sequence shown here is derived from an EMBL/GenBank/DDBJ whole genome shotgun (WGS) entry which is preliminary data.</text>
</comment>
<dbReference type="Pfam" id="PF14223">
    <property type="entry name" value="Retrotran_gag_2"/>
    <property type="match status" value="1"/>
</dbReference>
<reference evidence="2 3" key="1">
    <citation type="submission" date="2019-08" db="EMBL/GenBank/DDBJ databases">
        <title>Draft genome sequences of two oriental melons (Cucumis melo L. var makuwa).</title>
        <authorList>
            <person name="Kwon S.-Y."/>
        </authorList>
    </citation>
    <scope>NUCLEOTIDE SEQUENCE [LARGE SCALE GENOMIC DNA]</scope>
    <source>
        <strain evidence="3">cv. SW 3</strain>
        <tissue evidence="2">Leaf</tissue>
    </source>
</reference>
<dbReference type="AlphaFoldDB" id="A0A5A7UC08"/>
<name>A0A5A7UC08_CUCMM</name>
<organism evidence="2 3">
    <name type="scientific">Cucumis melo var. makuwa</name>
    <name type="common">Oriental melon</name>
    <dbReference type="NCBI Taxonomy" id="1194695"/>
    <lineage>
        <taxon>Eukaryota</taxon>
        <taxon>Viridiplantae</taxon>
        <taxon>Streptophyta</taxon>
        <taxon>Embryophyta</taxon>
        <taxon>Tracheophyta</taxon>
        <taxon>Spermatophyta</taxon>
        <taxon>Magnoliopsida</taxon>
        <taxon>eudicotyledons</taxon>
        <taxon>Gunneridae</taxon>
        <taxon>Pentapetalae</taxon>
        <taxon>rosids</taxon>
        <taxon>fabids</taxon>
        <taxon>Cucurbitales</taxon>
        <taxon>Cucurbitaceae</taxon>
        <taxon>Benincaseae</taxon>
        <taxon>Cucumis</taxon>
    </lineage>
</organism>
<protein>
    <submittedName>
        <fullName evidence="2">Serine/threonine-protein kinase MARK-A</fullName>
    </submittedName>
</protein>
<dbReference type="EMBL" id="SSTE01011342">
    <property type="protein sequence ID" value="KAA0051175.1"/>
    <property type="molecule type" value="Genomic_DNA"/>
</dbReference>
<keyword evidence="2" id="KW-0418">Kinase</keyword>
<dbReference type="OrthoDB" id="1740512at2759"/>
<evidence type="ECO:0000313" key="2">
    <source>
        <dbReference type="EMBL" id="KAA0051175.1"/>
    </source>
</evidence>
<dbReference type="GO" id="GO:0016301">
    <property type="term" value="F:kinase activity"/>
    <property type="evidence" value="ECO:0007669"/>
    <property type="project" value="UniProtKB-KW"/>
</dbReference>
<dbReference type="Proteomes" id="UP000321393">
    <property type="component" value="Unassembled WGS sequence"/>
</dbReference>
<evidence type="ECO:0000313" key="3">
    <source>
        <dbReference type="Proteomes" id="UP000321393"/>
    </source>
</evidence>
<accession>A0A5A7UC08</accession>
<sequence length="75" mass="8657">METSRSGGGNLGTRRSDEEEIPDTFHTIATAKEVWDVLEKKYDTEEVRSKKYAVSLYLRYQMTNDKSVEAQSHEI</sequence>